<dbReference type="AlphaFoldDB" id="A0A843XKZ6"/>
<feature type="region of interest" description="Disordered" evidence="1">
    <location>
        <begin position="1"/>
        <end position="39"/>
    </location>
</feature>
<proteinExistence type="predicted"/>
<organism evidence="3 4">
    <name type="scientific">Colocasia esculenta</name>
    <name type="common">Wild taro</name>
    <name type="synonym">Arum esculentum</name>
    <dbReference type="NCBI Taxonomy" id="4460"/>
    <lineage>
        <taxon>Eukaryota</taxon>
        <taxon>Viridiplantae</taxon>
        <taxon>Streptophyta</taxon>
        <taxon>Embryophyta</taxon>
        <taxon>Tracheophyta</taxon>
        <taxon>Spermatophyta</taxon>
        <taxon>Magnoliopsida</taxon>
        <taxon>Liliopsida</taxon>
        <taxon>Araceae</taxon>
        <taxon>Aroideae</taxon>
        <taxon>Colocasieae</taxon>
        <taxon>Colocasia</taxon>
    </lineage>
</organism>
<feature type="domain" description="Retrotransposon gag" evidence="2">
    <location>
        <begin position="82"/>
        <end position="175"/>
    </location>
</feature>
<sequence length="375" mass="41661">MASRGRRGGAPAREDEPRRDERAEQQAPAPQGPVLPPPPPVDYGVFMQGLVQAMQTQAHTQAALQAQLEAQICLDGAYEGVLQERADVWWSSLLRTWFEDGAVEVAWDEFVRLLRAKFVPEHVQDKMEQEFLSLAQGSMTVLEYEARFSELSKYAPHIVADERRKTKKFMMGLKPSLRTRLVAFDHRTLDDALSAACRQEGEMEQYLEEKKASQKRPAATFQRQEKKKAVYPTQQRSVVVGSSQVPSVHSPGVKKECPHCGKTHGGTECWMITGKRLKCGSSDHKIKDCPRLQQGVQRGAPAPAVFWPKAILASTPGRLGGVSVQTWTPTLILAFSDMDVNFSDLHAQQSCKLLKQGMATHWGMSPNGSEGVLSP</sequence>
<dbReference type="Pfam" id="PF03732">
    <property type="entry name" value="Retrotrans_gag"/>
    <property type="match status" value="1"/>
</dbReference>
<feature type="compositionally biased region" description="Basic and acidic residues" evidence="1">
    <location>
        <begin position="12"/>
        <end position="24"/>
    </location>
</feature>
<evidence type="ECO:0000259" key="2">
    <source>
        <dbReference type="Pfam" id="PF03732"/>
    </source>
</evidence>
<evidence type="ECO:0000313" key="4">
    <source>
        <dbReference type="Proteomes" id="UP000652761"/>
    </source>
</evidence>
<dbReference type="EMBL" id="NMUH01009157">
    <property type="protein sequence ID" value="MQM19735.1"/>
    <property type="molecule type" value="Genomic_DNA"/>
</dbReference>
<evidence type="ECO:0000313" key="3">
    <source>
        <dbReference type="EMBL" id="MQM19735.1"/>
    </source>
</evidence>
<feature type="compositionally biased region" description="Pro residues" evidence="1">
    <location>
        <begin position="30"/>
        <end position="39"/>
    </location>
</feature>
<name>A0A843XKZ6_COLES</name>
<dbReference type="PANTHER" id="PTHR34482:SF48">
    <property type="entry name" value="GAG PROTEASE POLYPROTEIN"/>
    <property type="match status" value="1"/>
</dbReference>
<comment type="caution">
    <text evidence="3">The sequence shown here is derived from an EMBL/GenBank/DDBJ whole genome shotgun (WGS) entry which is preliminary data.</text>
</comment>
<accession>A0A843XKZ6</accession>
<reference evidence="3" key="1">
    <citation type="submission" date="2017-07" db="EMBL/GenBank/DDBJ databases">
        <title>Taro Niue Genome Assembly and Annotation.</title>
        <authorList>
            <person name="Atibalentja N."/>
            <person name="Keating K."/>
            <person name="Fields C.J."/>
        </authorList>
    </citation>
    <scope>NUCLEOTIDE SEQUENCE</scope>
    <source>
        <strain evidence="3">Niue_2</strain>
        <tissue evidence="3">Leaf</tissue>
    </source>
</reference>
<dbReference type="PANTHER" id="PTHR34482">
    <property type="entry name" value="DNA DAMAGE-INDUCIBLE PROTEIN 1-LIKE"/>
    <property type="match status" value="1"/>
</dbReference>
<evidence type="ECO:0000256" key="1">
    <source>
        <dbReference type="SAM" id="MobiDB-lite"/>
    </source>
</evidence>
<gene>
    <name evidence="3" type="ORF">Taro_052742</name>
</gene>
<dbReference type="Proteomes" id="UP000652761">
    <property type="component" value="Unassembled WGS sequence"/>
</dbReference>
<keyword evidence="4" id="KW-1185">Reference proteome</keyword>
<dbReference type="InterPro" id="IPR005162">
    <property type="entry name" value="Retrotrans_gag_dom"/>
</dbReference>
<protein>
    <recommendedName>
        <fullName evidence="2">Retrotransposon gag domain-containing protein</fullName>
    </recommendedName>
</protein>